<dbReference type="PANTHER" id="PTHR11236">
    <property type="entry name" value="AMINOBENZOATE/ANTHRANILATE SYNTHASE"/>
    <property type="match status" value="1"/>
</dbReference>
<dbReference type="InterPro" id="IPR019999">
    <property type="entry name" value="Anth_synth_I-like"/>
</dbReference>
<evidence type="ECO:0000256" key="12">
    <source>
        <dbReference type="ARBA" id="ARBA00023239"/>
    </source>
</evidence>
<keyword evidence="12 15" id="KW-0456">Lyase</keyword>
<comment type="subunit">
    <text evidence="4 15">Heterotetramer consisting of two non-identical subunits: a beta subunit (TrpG) and a large alpha subunit (TrpE).</text>
</comment>
<name>A0A0S4KV20_9BACT</name>
<dbReference type="STRING" id="1715989.NITINOP_2060"/>
<dbReference type="PRINTS" id="PR00095">
    <property type="entry name" value="ANTSNTHASEI"/>
</dbReference>
<comment type="pathway">
    <text evidence="2 15">Amino-acid biosynthesis; L-tryptophan biosynthesis; L-tryptophan from chorismate: step 1/5.</text>
</comment>
<evidence type="ECO:0000256" key="2">
    <source>
        <dbReference type="ARBA" id="ARBA00004873"/>
    </source>
</evidence>
<evidence type="ECO:0000256" key="11">
    <source>
        <dbReference type="ARBA" id="ARBA00023141"/>
    </source>
</evidence>
<organism evidence="18 19">
    <name type="scientific">Candidatus Nitrospira inopinata</name>
    <dbReference type="NCBI Taxonomy" id="1715989"/>
    <lineage>
        <taxon>Bacteria</taxon>
        <taxon>Pseudomonadati</taxon>
        <taxon>Nitrospirota</taxon>
        <taxon>Nitrospiria</taxon>
        <taxon>Nitrospirales</taxon>
        <taxon>Nitrospiraceae</taxon>
        <taxon>Nitrospira</taxon>
    </lineage>
</organism>
<feature type="domain" description="Anthranilate synthase component I N-terminal" evidence="17">
    <location>
        <begin position="32"/>
        <end position="171"/>
    </location>
</feature>
<dbReference type="EMBL" id="LN885086">
    <property type="protein sequence ID" value="CUQ67032.1"/>
    <property type="molecule type" value="Genomic_DNA"/>
</dbReference>
<dbReference type="AlphaFoldDB" id="A0A0S4KV20"/>
<evidence type="ECO:0000256" key="10">
    <source>
        <dbReference type="ARBA" id="ARBA00022842"/>
    </source>
</evidence>
<keyword evidence="10 15" id="KW-0460">Magnesium</keyword>
<dbReference type="UniPathway" id="UPA00035">
    <property type="reaction ID" value="UER00040"/>
</dbReference>
<evidence type="ECO:0000256" key="5">
    <source>
        <dbReference type="ARBA" id="ARBA00012266"/>
    </source>
</evidence>
<evidence type="ECO:0000256" key="15">
    <source>
        <dbReference type="RuleBase" id="RU364045"/>
    </source>
</evidence>
<dbReference type="GO" id="GO:0046872">
    <property type="term" value="F:metal ion binding"/>
    <property type="evidence" value="ECO:0007669"/>
    <property type="project" value="UniProtKB-KW"/>
</dbReference>
<evidence type="ECO:0000256" key="14">
    <source>
        <dbReference type="ARBA" id="ARBA00047683"/>
    </source>
</evidence>
<proteinExistence type="inferred from homology"/>
<evidence type="ECO:0000256" key="8">
    <source>
        <dbReference type="ARBA" id="ARBA00022723"/>
    </source>
</evidence>
<keyword evidence="19" id="KW-1185">Reference proteome</keyword>
<keyword evidence="7 15" id="KW-0028">Amino-acid biosynthesis</keyword>
<feature type="domain" description="Chorismate-utilising enzyme C-terminal" evidence="16">
    <location>
        <begin position="229"/>
        <end position="482"/>
    </location>
</feature>
<keyword evidence="9 15" id="KW-0822">Tryptophan biosynthesis</keyword>
<dbReference type="EC" id="4.1.3.27" evidence="5 15"/>
<evidence type="ECO:0000256" key="4">
    <source>
        <dbReference type="ARBA" id="ARBA00011575"/>
    </source>
</evidence>
<dbReference type="SUPFAM" id="SSF56322">
    <property type="entry name" value="ADC synthase"/>
    <property type="match status" value="1"/>
</dbReference>
<dbReference type="InterPro" id="IPR015890">
    <property type="entry name" value="Chorismate_C"/>
</dbReference>
<evidence type="ECO:0000313" key="18">
    <source>
        <dbReference type="EMBL" id="CUQ67032.1"/>
    </source>
</evidence>
<evidence type="ECO:0000256" key="6">
    <source>
        <dbReference type="ARBA" id="ARBA00020653"/>
    </source>
</evidence>
<dbReference type="InterPro" id="IPR005801">
    <property type="entry name" value="ADC_synthase"/>
</dbReference>
<sequence>MGSQSYSLSFEDFRSRTKEGNLIPLYREILADHDTPVSAFAKIDHGPSAYLLESIQGGEKWARYSFLGSGATTVIVEDRGDLLVKEGKRTRRIPGRGAPLDRLREFMEAYRPVTVPGLPRFVGGVVGYIGYDMVKTFEDIPSRPKERLDLPDFALLLTETLLIFDNVSQNIKVVANAHVKSSSDRDVRSAYRAAIGNIEKMIARLRRPHRQSPPKRRRAPLRFTPNMSKADFEKMVETAKEYIKAGDIFQCVLSQRWETNLQAPPFQLYRALRVVNPSPYMYYLRLAGVELIGSSPEILVRCEDGLISVRPIAGTRRRGATPEEDAQLERRLLADAKERAEHIMLVDLGRNDVGRVAEPGSVQVESLMTVERYSHVMHIVSNVVGKLDKSKTVYDVLRACFPAGTVSGAPKIRAMEIIEELEPTKRGPYAGAVGYISFSGNMDMCINIRTVVVFRHRAFIQAGAGIVADSSPEHEYEETCNKARAMMKAIELAEQGLE</sequence>
<evidence type="ECO:0000313" key="19">
    <source>
        <dbReference type="Proteomes" id="UP000066284"/>
    </source>
</evidence>
<dbReference type="InterPro" id="IPR005256">
    <property type="entry name" value="Anth_synth_I_PabB"/>
</dbReference>
<dbReference type="OrthoDB" id="9803598at2"/>
<dbReference type="RefSeq" id="WP_062485085.1">
    <property type="nucleotide sequence ID" value="NZ_LN885086.1"/>
</dbReference>
<reference evidence="19" key="1">
    <citation type="submission" date="2015-09" db="EMBL/GenBank/DDBJ databases">
        <authorList>
            <person name="Daims H."/>
        </authorList>
    </citation>
    <scope>NUCLEOTIDE SEQUENCE [LARGE SCALE GENOMIC DNA]</scope>
</reference>
<evidence type="ECO:0000256" key="13">
    <source>
        <dbReference type="ARBA" id="ARBA00025634"/>
    </source>
</evidence>
<protein>
    <recommendedName>
        <fullName evidence="6 15">Anthranilate synthase component 1</fullName>
        <ecNumber evidence="5 15">4.1.3.27</ecNumber>
    </recommendedName>
</protein>
<evidence type="ECO:0000259" key="16">
    <source>
        <dbReference type="Pfam" id="PF00425"/>
    </source>
</evidence>
<comment type="cofactor">
    <cofactor evidence="1 15">
        <name>Mg(2+)</name>
        <dbReference type="ChEBI" id="CHEBI:18420"/>
    </cofactor>
</comment>
<dbReference type="NCBIfam" id="TIGR00564">
    <property type="entry name" value="trpE_most"/>
    <property type="match status" value="1"/>
</dbReference>
<comment type="catalytic activity">
    <reaction evidence="14 15">
        <text>chorismate + L-glutamine = anthranilate + pyruvate + L-glutamate + H(+)</text>
        <dbReference type="Rhea" id="RHEA:21732"/>
        <dbReference type="ChEBI" id="CHEBI:15361"/>
        <dbReference type="ChEBI" id="CHEBI:15378"/>
        <dbReference type="ChEBI" id="CHEBI:16567"/>
        <dbReference type="ChEBI" id="CHEBI:29748"/>
        <dbReference type="ChEBI" id="CHEBI:29985"/>
        <dbReference type="ChEBI" id="CHEBI:58359"/>
        <dbReference type="EC" id="4.1.3.27"/>
    </reaction>
</comment>
<dbReference type="Proteomes" id="UP000066284">
    <property type="component" value="Chromosome 1"/>
</dbReference>
<dbReference type="KEGG" id="nio:NITINOP_2060"/>
<dbReference type="Pfam" id="PF00425">
    <property type="entry name" value="Chorismate_bind"/>
    <property type="match status" value="1"/>
</dbReference>
<keyword evidence="8 15" id="KW-0479">Metal-binding</keyword>
<comment type="similarity">
    <text evidence="3 15">Belongs to the anthranilate synthase component I family.</text>
</comment>
<evidence type="ECO:0000256" key="9">
    <source>
        <dbReference type="ARBA" id="ARBA00022822"/>
    </source>
</evidence>
<evidence type="ECO:0000259" key="17">
    <source>
        <dbReference type="Pfam" id="PF04715"/>
    </source>
</evidence>
<dbReference type="Pfam" id="PF04715">
    <property type="entry name" value="Anth_synt_I_N"/>
    <property type="match status" value="1"/>
</dbReference>
<dbReference type="InterPro" id="IPR006805">
    <property type="entry name" value="Anth_synth_I_N"/>
</dbReference>
<dbReference type="GO" id="GO:0004049">
    <property type="term" value="F:anthranilate synthase activity"/>
    <property type="evidence" value="ECO:0007669"/>
    <property type="project" value="UniProtKB-EC"/>
</dbReference>
<evidence type="ECO:0000256" key="7">
    <source>
        <dbReference type="ARBA" id="ARBA00022605"/>
    </source>
</evidence>
<evidence type="ECO:0000256" key="1">
    <source>
        <dbReference type="ARBA" id="ARBA00001946"/>
    </source>
</evidence>
<dbReference type="PANTHER" id="PTHR11236:SF48">
    <property type="entry name" value="ISOCHORISMATE SYNTHASE MENF"/>
    <property type="match status" value="1"/>
</dbReference>
<evidence type="ECO:0000256" key="3">
    <source>
        <dbReference type="ARBA" id="ARBA00009562"/>
    </source>
</evidence>
<comment type="function">
    <text evidence="13 15">Part of a heterotetrameric complex that catalyzes the two-step biosynthesis of anthranilate, an intermediate in the biosynthesis of L-tryptophan. In the first step, the glutamine-binding beta subunit (TrpG) of anthranilate synthase (AS) provides the glutamine amidotransferase activity which generates ammonia as a substrate that, along with chorismate, is used in the second step, catalyzed by the large alpha subunit of AS (TrpE) to produce anthranilate. In the absence of TrpG, TrpE can synthesize anthranilate directly from chorismate and high concentrations of ammonia.</text>
</comment>
<accession>A0A0S4KV20</accession>
<gene>
    <name evidence="15 18" type="primary">trpE</name>
    <name evidence="18" type="ORF">NITINOP_2060</name>
</gene>
<dbReference type="Gene3D" id="3.60.120.10">
    <property type="entry name" value="Anthranilate synthase"/>
    <property type="match status" value="1"/>
</dbReference>
<keyword evidence="11 15" id="KW-0057">Aromatic amino acid biosynthesis</keyword>
<dbReference type="GO" id="GO:0000162">
    <property type="term" value="P:L-tryptophan biosynthetic process"/>
    <property type="evidence" value="ECO:0007669"/>
    <property type="project" value="UniProtKB-UniPathway"/>
</dbReference>